<dbReference type="Proteomes" id="UP000225997">
    <property type="component" value="Unassembled WGS sequence"/>
</dbReference>
<dbReference type="EMBL" id="NUSQ01000047">
    <property type="protein sequence ID" value="PHD70757.1"/>
    <property type="molecule type" value="Genomic_DNA"/>
</dbReference>
<evidence type="ECO:0008006" key="3">
    <source>
        <dbReference type="Google" id="ProtNLM"/>
    </source>
</evidence>
<sequence length="101" mass="11593">MEEFVYLRPVFKCILVASILVMLIVLRQKKELINEFSLWFISILCVGVSAITLFMSGFIVDKYSLGGDGQSFSMFIAIGCISGLNFIIYCFVFYVDFWKNM</sequence>
<protein>
    <recommendedName>
        <fullName evidence="3">Group-specific protein</fullName>
    </recommendedName>
</protein>
<accession>A0A2B5Y8B7</accession>
<comment type="caution">
    <text evidence="1">The sequence shown here is derived from an EMBL/GenBank/DDBJ whole genome shotgun (WGS) entry which is preliminary data.</text>
</comment>
<dbReference type="RefSeq" id="WP_100060503.1">
    <property type="nucleotide sequence ID" value="NZ_NUSQ01000047.1"/>
</dbReference>
<evidence type="ECO:0000313" key="2">
    <source>
        <dbReference type="Proteomes" id="UP000225997"/>
    </source>
</evidence>
<name>A0A2B5Y8B7_9BACI</name>
<evidence type="ECO:0000313" key="1">
    <source>
        <dbReference type="EMBL" id="PHD70757.1"/>
    </source>
</evidence>
<reference evidence="1 2" key="1">
    <citation type="submission" date="2017-09" db="EMBL/GenBank/DDBJ databases">
        <title>Large-scale bioinformatics analysis of Bacillus genomes uncovers conserved roles of natural products in bacterial physiology.</title>
        <authorList>
            <consortium name="Agbiome Team Llc"/>
            <person name="Bleich R.M."/>
            <person name="Grubbs K.J."/>
            <person name="Santa Maria K.C."/>
            <person name="Allen S.E."/>
            <person name="Farag S."/>
            <person name="Shank E.A."/>
            <person name="Bowers A."/>
        </authorList>
    </citation>
    <scope>NUCLEOTIDE SEQUENCE [LARGE SCALE GENOMIC DNA]</scope>
    <source>
        <strain evidence="1 2">AFS044250</strain>
    </source>
</reference>
<gene>
    <name evidence="1" type="ORF">COF40_10170</name>
</gene>
<organism evidence="1 2">
    <name type="scientific">Bacillus toyonensis</name>
    <dbReference type="NCBI Taxonomy" id="155322"/>
    <lineage>
        <taxon>Bacteria</taxon>
        <taxon>Bacillati</taxon>
        <taxon>Bacillota</taxon>
        <taxon>Bacilli</taxon>
        <taxon>Bacillales</taxon>
        <taxon>Bacillaceae</taxon>
        <taxon>Bacillus</taxon>
        <taxon>Bacillus cereus group</taxon>
    </lineage>
</organism>
<dbReference type="AlphaFoldDB" id="A0A2B5Y8B7"/>
<proteinExistence type="predicted"/>